<feature type="signal peptide" evidence="4">
    <location>
        <begin position="1"/>
        <end position="33"/>
    </location>
</feature>
<comment type="similarity">
    <text evidence="2">Belongs to the bacterial solute-binding protein 2 family.</text>
</comment>
<evidence type="ECO:0000313" key="7">
    <source>
        <dbReference type="Proteomes" id="UP000565572"/>
    </source>
</evidence>
<keyword evidence="3 4" id="KW-0732">Signal</keyword>
<dbReference type="SUPFAM" id="SSF53822">
    <property type="entry name" value="Periplasmic binding protein-like I"/>
    <property type="match status" value="1"/>
</dbReference>
<keyword evidence="7" id="KW-1185">Reference proteome</keyword>
<dbReference type="InterPro" id="IPR025997">
    <property type="entry name" value="SBP_2_dom"/>
</dbReference>
<proteinExistence type="inferred from homology"/>
<dbReference type="GO" id="GO:0030246">
    <property type="term" value="F:carbohydrate binding"/>
    <property type="evidence" value="ECO:0007669"/>
    <property type="project" value="UniProtKB-ARBA"/>
</dbReference>
<dbReference type="RefSeq" id="WP_183338997.1">
    <property type="nucleotide sequence ID" value="NZ_JACHZG010000001.1"/>
</dbReference>
<name>A0A7W5JX14_9ACTN</name>
<feature type="domain" description="Periplasmic binding protein" evidence="5">
    <location>
        <begin position="54"/>
        <end position="331"/>
    </location>
</feature>
<comment type="caution">
    <text evidence="6">The sequence shown here is derived from an EMBL/GenBank/DDBJ whole genome shotgun (WGS) entry which is preliminary data.</text>
</comment>
<dbReference type="Gene3D" id="3.40.50.2300">
    <property type="match status" value="2"/>
</dbReference>
<dbReference type="AlphaFoldDB" id="A0A7W5JX14"/>
<comment type="subcellular location">
    <subcellularLocation>
        <location evidence="1">Cell envelope</location>
    </subcellularLocation>
</comment>
<evidence type="ECO:0000256" key="4">
    <source>
        <dbReference type="SAM" id="SignalP"/>
    </source>
</evidence>
<protein>
    <submittedName>
        <fullName evidence="6">Fructose transport system substrate-binding protein</fullName>
    </submittedName>
</protein>
<evidence type="ECO:0000256" key="1">
    <source>
        <dbReference type="ARBA" id="ARBA00004196"/>
    </source>
</evidence>
<evidence type="ECO:0000256" key="2">
    <source>
        <dbReference type="ARBA" id="ARBA00007639"/>
    </source>
</evidence>
<feature type="chain" id="PRO_5038359844" evidence="4">
    <location>
        <begin position="34"/>
        <end position="373"/>
    </location>
</feature>
<dbReference type="PANTHER" id="PTHR46847">
    <property type="entry name" value="D-ALLOSE-BINDING PERIPLASMIC PROTEIN-RELATED"/>
    <property type="match status" value="1"/>
</dbReference>
<dbReference type="PANTHER" id="PTHR46847:SF1">
    <property type="entry name" value="D-ALLOSE-BINDING PERIPLASMIC PROTEIN-RELATED"/>
    <property type="match status" value="1"/>
</dbReference>
<evidence type="ECO:0000259" key="5">
    <source>
        <dbReference type="Pfam" id="PF13407"/>
    </source>
</evidence>
<dbReference type="InterPro" id="IPR028082">
    <property type="entry name" value="Peripla_BP_I"/>
</dbReference>
<evidence type="ECO:0000256" key="3">
    <source>
        <dbReference type="ARBA" id="ARBA00022729"/>
    </source>
</evidence>
<dbReference type="GO" id="GO:0030313">
    <property type="term" value="C:cell envelope"/>
    <property type="evidence" value="ECO:0007669"/>
    <property type="project" value="UniProtKB-SubCell"/>
</dbReference>
<evidence type="ECO:0000313" key="6">
    <source>
        <dbReference type="EMBL" id="MBB3327641.1"/>
    </source>
</evidence>
<gene>
    <name evidence="6" type="ORF">FHX39_002585</name>
</gene>
<dbReference type="PROSITE" id="PS51257">
    <property type="entry name" value="PROKAR_LIPOPROTEIN"/>
    <property type="match status" value="1"/>
</dbReference>
<organism evidence="6 7">
    <name type="scientific">Microlunatus antarcticus</name>
    <dbReference type="NCBI Taxonomy" id="53388"/>
    <lineage>
        <taxon>Bacteria</taxon>
        <taxon>Bacillati</taxon>
        <taxon>Actinomycetota</taxon>
        <taxon>Actinomycetes</taxon>
        <taxon>Propionibacteriales</taxon>
        <taxon>Propionibacteriaceae</taxon>
        <taxon>Microlunatus</taxon>
    </lineage>
</organism>
<sequence length="373" mass="37531">MKKFLPLARGRRRGLMAGVVLAAAASLSLTACAGSATPSGTSSGDGGSGGTIAVALITKTSTNPFFLAMKKGAEDEAAKDGVTLTYAAGAADGDEDGQVKAIEAAVARGDKGILITPNGPGVNSAINNARKQGLFVIALDTPPDPADTVDITFATDNFKAGEAIGKWAAAKQDGKPANIALLDLYNDKVVSVDLGRDQGFLTGMGIDTKDIKKNGDEDKSGSYTGGKGGSYTIVCNEPTKGAQDLGKSAMETCLSKTKDINLVYTLNEPAAAGAAEALKAAGVTATIVSVDGGCSPGIADVKAGIIGATAQQYPVKMAELGVKAIKQIADGGAKPAVTPGLDFFDTGVALVTDKPVDGLESITSDAASKICWG</sequence>
<dbReference type="Proteomes" id="UP000565572">
    <property type="component" value="Unassembled WGS sequence"/>
</dbReference>
<accession>A0A7W5JX14</accession>
<reference evidence="6 7" key="1">
    <citation type="submission" date="2020-08" db="EMBL/GenBank/DDBJ databases">
        <title>Sequencing the genomes of 1000 actinobacteria strains.</title>
        <authorList>
            <person name="Klenk H.-P."/>
        </authorList>
    </citation>
    <scope>NUCLEOTIDE SEQUENCE [LARGE SCALE GENOMIC DNA]</scope>
    <source>
        <strain evidence="6 7">DSM 11053</strain>
    </source>
</reference>
<dbReference type="Pfam" id="PF13407">
    <property type="entry name" value="Peripla_BP_4"/>
    <property type="match status" value="1"/>
</dbReference>
<dbReference type="EMBL" id="JACHZG010000001">
    <property type="protein sequence ID" value="MBB3327641.1"/>
    <property type="molecule type" value="Genomic_DNA"/>
</dbReference>